<feature type="transmembrane region" description="Helical" evidence="8">
    <location>
        <begin position="21"/>
        <end position="45"/>
    </location>
</feature>
<evidence type="ECO:0000313" key="10">
    <source>
        <dbReference type="EMBL" id="TDY03775.1"/>
    </source>
</evidence>
<sequence>MKGFKMNPPEARSGFLSALEYSWRTALALLVIFWVLSLLLLWPSVQSISHIWFNSETYAHGMIILPLALFLVWTRREALAQVMPQPTAWGLVVLAAAGVAWMLARSVDVELVQHFALVAMLPGLVITLLGWQVARLLIFPLAYLFFAVPFGDFIVPVLQDFTAWFTVLLLKLTGLPVYKEGYYISIPAGDFVVAEVCSGVRYLIASIALGLIYAYISYRSLWRRLALVALAILLPILANGIRAYGIIMIAHWTDMQHAVGVDHLIYGWVFFGFVMLLLFWLGSLWREKTPLEASGTNPLPVARQFTPRYMVPLLLVLGIVLAAPRAGELWLQQQAQQVVVAQAPALPANIHGWSGPQQAVMPWQPQYFDADAELAGIYTAANTSVELHLLQYLNHGEGSEIVSWRNRIYDGERWRRSAQLTRQVRLSQGVNLNVWETILRGPGDTRRVVWHWYQTGDHETIRGVEVKLREVLAVLAGDGRGAFVVAVSMEDSGSLEQVRGQMARFVRALPRPLGYRLDE</sequence>
<keyword evidence="11" id="KW-1185">Reference proteome</keyword>
<dbReference type="InterPro" id="IPR019127">
    <property type="entry name" value="Exosortase"/>
</dbReference>
<feature type="transmembrane region" description="Helical" evidence="8">
    <location>
        <begin position="111"/>
        <end position="129"/>
    </location>
</feature>
<dbReference type="NCBIfam" id="TIGR02914">
    <property type="entry name" value="EpsI_fam"/>
    <property type="match status" value="1"/>
</dbReference>
<dbReference type="InterPro" id="IPR026392">
    <property type="entry name" value="Exo/Archaeosortase_dom"/>
</dbReference>
<dbReference type="Pfam" id="PF11984">
    <property type="entry name" value="DUF3485"/>
    <property type="match status" value="1"/>
</dbReference>
<feature type="transmembrane region" description="Helical" evidence="8">
    <location>
        <begin position="228"/>
        <end position="252"/>
    </location>
</feature>
<feature type="transmembrane region" description="Helical" evidence="8">
    <location>
        <begin position="136"/>
        <end position="155"/>
    </location>
</feature>
<dbReference type="InterPro" id="IPR017540">
    <property type="entry name" value="Exosortase-1"/>
</dbReference>
<evidence type="ECO:0000256" key="8">
    <source>
        <dbReference type="SAM" id="Phobius"/>
    </source>
</evidence>
<reference evidence="10 11" key="1">
    <citation type="submission" date="2019-03" db="EMBL/GenBank/DDBJ databases">
        <title>Genomic Encyclopedia of Type Strains, Phase IV (KMG-IV): sequencing the most valuable type-strain genomes for metagenomic binning, comparative biology and taxonomic classification.</title>
        <authorList>
            <person name="Goeker M."/>
        </authorList>
    </citation>
    <scope>NUCLEOTIDE SEQUENCE [LARGE SCALE GENOMIC DNA]</scope>
    <source>
        <strain evidence="10 11">DSM 16326</strain>
    </source>
</reference>
<keyword evidence="7 8" id="KW-0472">Membrane</keyword>
<evidence type="ECO:0000259" key="9">
    <source>
        <dbReference type="Pfam" id="PF11984"/>
    </source>
</evidence>
<dbReference type="Proteomes" id="UP000294914">
    <property type="component" value="Unassembled WGS sequence"/>
</dbReference>
<evidence type="ECO:0000256" key="2">
    <source>
        <dbReference type="ARBA" id="ARBA00022475"/>
    </source>
</evidence>
<organism evidence="10 11">
    <name type="scientific">Thiohalophilus thiocyanatoxydans</name>
    <dbReference type="NCBI Taxonomy" id="381308"/>
    <lineage>
        <taxon>Bacteria</taxon>
        <taxon>Pseudomonadati</taxon>
        <taxon>Pseudomonadota</taxon>
        <taxon>Gammaproteobacteria</taxon>
        <taxon>Thiohalomonadales</taxon>
        <taxon>Thiohalophilaceae</taxon>
        <taxon>Thiohalophilus</taxon>
    </lineage>
</organism>
<dbReference type="OrthoDB" id="9797363at2"/>
<dbReference type="NCBIfam" id="TIGR04178">
    <property type="entry name" value="exo_archaeo"/>
    <property type="match status" value="1"/>
</dbReference>
<dbReference type="GO" id="GO:0008233">
    <property type="term" value="F:peptidase activity"/>
    <property type="evidence" value="ECO:0007669"/>
    <property type="project" value="UniProtKB-KW"/>
</dbReference>
<feature type="domain" description="Methanolan biosynthesis EpsI" evidence="9">
    <location>
        <begin position="316"/>
        <end position="510"/>
    </location>
</feature>
<evidence type="ECO:0000256" key="1">
    <source>
        <dbReference type="ARBA" id="ARBA00004651"/>
    </source>
</evidence>
<dbReference type="NCBIfam" id="TIGR03109">
    <property type="entry name" value="exosort_XrtA"/>
    <property type="match status" value="1"/>
</dbReference>
<evidence type="ECO:0000256" key="3">
    <source>
        <dbReference type="ARBA" id="ARBA00022670"/>
    </source>
</evidence>
<evidence type="ECO:0000256" key="6">
    <source>
        <dbReference type="ARBA" id="ARBA00022989"/>
    </source>
</evidence>
<accession>A0A4V3H4M6</accession>
<feature type="transmembrane region" description="Helical" evidence="8">
    <location>
        <begin position="264"/>
        <end position="285"/>
    </location>
</feature>
<evidence type="ECO:0000256" key="4">
    <source>
        <dbReference type="ARBA" id="ARBA00022692"/>
    </source>
</evidence>
<feature type="transmembrane region" description="Helical" evidence="8">
    <location>
        <begin position="305"/>
        <end position="323"/>
    </location>
</feature>
<feature type="transmembrane region" description="Helical" evidence="8">
    <location>
        <begin position="57"/>
        <end position="74"/>
    </location>
</feature>
<feature type="transmembrane region" description="Helical" evidence="8">
    <location>
        <begin position="86"/>
        <end position="105"/>
    </location>
</feature>
<keyword evidence="3" id="KW-0645">Protease</keyword>
<dbReference type="GO" id="GO:0006508">
    <property type="term" value="P:proteolysis"/>
    <property type="evidence" value="ECO:0007669"/>
    <property type="project" value="UniProtKB-KW"/>
</dbReference>
<keyword evidence="5" id="KW-0378">Hydrolase</keyword>
<gene>
    <name evidence="10" type="ORF">EDC23_0145</name>
</gene>
<feature type="transmembrane region" description="Helical" evidence="8">
    <location>
        <begin position="199"/>
        <end position="216"/>
    </location>
</feature>
<keyword evidence="4 8" id="KW-0812">Transmembrane</keyword>
<comment type="subcellular location">
    <subcellularLocation>
        <location evidence="1">Cell membrane</location>
        <topology evidence="1">Multi-pass membrane protein</topology>
    </subcellularLocation>
</comment>
<evidence type="ECO:0000313" key="11">
    <source>
        <dbReference type="Proteomes" id="UP000294914"/>
    </source>
</evidence>
<proteinExistence type="predicted"/>
<dbReference type="Pfam" id="PF09721">
    <property type="entry name" value="Exosortase_EpsH"/>
    <property type="match status" value="1"/>
</dbReference>
<dbReference type="InterPro" id="IPR013426">
    <property type="entry name" value="EpsH-like"/>
</dbReference>
<name>A0A4V3H4M6_9GAMM</name>
<dbReference type="GO" id="GO:0005886">
    <property type="term" value="C:plasma membrane"/>
    <property type="evidence" value="ECO:0007669"/>
    <property type="project" value="UniProtKB-SubCell"/>
</dbReference>
<dbReference type="AlphaFoldDB" id="A0A4V3H4M6"/>
<comment type="caution">
    <text evidence="10">The sequence shown here is derived from an EMBL/GenBank/DDBJ whole genome shotgun (WGS) entry which is preliminary data.</text>
</comment>
<dbReference type="RefSeq" id="WP_134080358.1">
    <property type="nucleotide sequence ID" value="NZ_SOQX01000001.1"/>
</dbReference>
<protein>
    <submittedName>
        <fullName evidence="10">Exosortase A</fullName>
    </submittedName>
</protein>
<dbReference type="EMBL" id="SOQX01000001">
    <property type="protein sequence ID" value="TDY03775.1"/>
    <property type="molecule type" value="Genomic_DNA"/>
</dbReference>
<evidence type="ECO:0000256" key="7">
    <source>
        <dbReference type="ARBA" id="ARBA00023136"/>
    </source>
</evidence>
<keyword evidence="2" id="KW-1003">Cell membrane</keyword>
<evidence type="ECO:0000256" key="5">
    <source>
        <dbReference type="ARBA" id="ARBA00022801"/>
    </source>
</evidence>
<keyword evidence="6 8" id="KW-1133">Transmembrane helix</keyword>
<dbReference type="InterPro" id="IPR014263">
    <property type="entry name" value="Methanolan_biosynth_EpsI"/>
</dbReference>
<dbReference type="NCBIfam" id="TIGR02602">
    <property type="entry name" value="8TM_EpsH"/>
    <property type="match status" value="1"/>
</dbReference>